<feature type="transmembrane region" description="Helical" evidence="1">
    <location>
        <begin position="12"/>
        <end position="33"/>
    </location>
</feature>
<keyword evidence="1" id="KW-1133">Transmembrane helix</keyword>
<protein>
    <submittedName>
        <fullName evidence="2">Uncharacterized protein</fullName>
    </submittedName>
</protein>
<accession>A0A224XSD7</accession>
<evidence type="ECO:0000256" key="1">
    <source>
        <dbReference type="SAM" id="Phobius"/>
    </source>
</evidence>
<organism evidence="2">
    <name type="scientific">Panstrongylus lignarius</name>
    <dbReference type="NCBI Taxonomy" id="156445"/>
    <lineage>
        <taxon>Eukaryota</taxon>
        <taxon>Metazoa</taxon>
        <taxon>Ecdysozoa</taxon>
        <taxon>Arthropoda</taxon>
        <taxon>Hexapoda</taxon>
        <taxon>Insecta</taxon>
        <taxon>Pterygota</taxon>
        <taxon>Neoptera</taxon>
        <taxon>Paraneoptera</taxon>
        <taxon>Hemiptera</taxon>
        <taxon>Heteroptera</taxon>
        <taxon>Panheteroptera</taxon>
        <taxon>Cimicomorpha</taxon>
        <taxon>Reduviidae</taxon>
        <taxon>Triatominae</taxon>
        <taxon>Panstrongylus</taxon>
    </lineage>
</organism>
<proteinExistence type="predicted"/>
<sequence length="83" mass="10149">MYFTSPRSSQYLYYFFLYYFWCLNRAYCLPLLYFPYQKYLFHSLIFVFLSSIFNSSNEKDMPFTINLSPFKIARLPSSHALFK</sequence>
<evidence type="ECO:0000313" key="2">
    <source>
        <dbReference type="EMBL" id="JAW15427.1"/>
    </source>
</evidence>
<reference evidence="2" key="1">
    <citation type="journal article" date="2018" name="PLoS Negl. Trop. Dis.">
        <title>An insight into the salivary gland and fat body transcriptome of Panstrongylus lignarius (Hemiptera: Heteroptera), the main vector of Chagas disease in Peru.</title>
        <authorList>
            <person name="Nevoa J.C."/>
            <person name="Mendes M.T."/>
            <person name="da Silva M.V."/>
            <person name="Soares S.C."/>
            <person name="Oliveira C.J.F."/>
            <person name="Ribeiro J.M.C."/>
        </authorList>
    </citation>
    <scope>NUCLEOTIDE SEQUENCE</scope>
</reference>
<keyword evidence="1" id="KW-0472">Membrane</keyword>
<dbReference type="EMBL" id="GFTR01000999">
    <property type="protein sequence ID" value="JAW15427.1"/>
    <property type="molecule type" value="Transcribed_RNA"/>
</dbReference>
<dbReference type="AlphaFoldDB" id="A0A224XSD7"/>
<keyword evidence="1" id="KW-0812">Transmembrane</keyword>
<name>A0A224XSD7_9HEMI</name>
<feature type="transmembrane region" description="Helical" evidence="1">
    <location>
        <begin position="39"/>
        <end position="56"/>
    </location>
</feature>